<organism evidence="5 6">
    <name type="scientific">Pseudomonas helleri</name>
    <dbReference type="NCBI Taxonomy" id="1608996"/>
    <lineage>
        <taxon>Bacteria</taxon>
        <taxon>Pseudomonadati</taxon>
        <taxon>Pseudomonadota</taxon>
        <taxon>Gammaproteobacteria</taxon>
        <taxon>Pseudomonadales</taxon>
        <taxon>Pseudomonadaceae</taxon>
        <taxon>Pseudomonas</taxon>
    </lineage>
</organism>
<name>A0A7X2CE32_9PSED</name>
<dbReference type="GO" id="GO:0006402">
    <property type="term" value="P:mRNA catabolic process"/>
    <property type="evidence" value="ECO:0007669"/>
    <property type="project" value="InterPro"/>
</dbReference>
<dbReference type="GO" id="GO:0048027">
    <property type="term" value="F:mRNA 5'-UTR binding"/>
    <property type="evidence" value="ECO:0007669"/>
    <property type="project" value="TreeGrafter"/>
</dbReference>
<dbReference type="Pfam" id="PF02599">
    <property type="entry name" value="CsrA"/>
    <property type="match status" value="1"/>
</dbReference>
<dbReference type="PANTHER" id="PTHR34984:SF1">
    <property type="entry name" value="CARBON STORAGE REGULATOR"/>
    <property type="match status" value="1"/>
</dbReference>
<evidence type="ECO:0000256" key="3">
    <source>
        <dbReference type="ARBA" id="ARBA00022884"/>
    </source>
</evidence>
<dbReference type="PANTHER" id="PTHR34984">
    <property type="entry name" value="CARBON STORAGE REGULATOR"/>
    <property type="match status" value="1"/>
</dbReference>
<dbReference type="GO" id="GO:0045947">
    <property type="term" value="P:negative regulation of translational initiation"/>
    <property type="evidence" value="ECO:0007669"/>
    <property type="project" value="TreeGrafter"/>
</dbReference>
<gene>
    <name evidence="5" type="primary">csrA</name>
    <name evidence="5" type="ORF">GHO29_16455</name>
</gene>
<dbReference type="RefSeq" id="WP_153380520.1">
    <property type="nucleotide sequence ID" value="NZ_WIVW01000024.1"/>
</dbReference>
<protein>
    <submittedName>
        <fullName evidence="5">Carbon storage regulator CsrA</fullName>
    </submittedName>
</protein>
<comment type="caution">
    <text evidence="5">The sequence shown here is derived from an EMBL/GenBank/DDBJ whole genome shotgun (WGS) entry which is preliminary data.</text>
</comment>
<keyword evidence="4" id="KW-0010">Activator</keyword>
<evidence type="ECO:0000256" key="2">
    <source>
        <dbReference type="ARBA" id="ARBA00022845"/>
    </source>
</evidence>
<dbReference type="GO" id="GO:0005829">
    <property type="term" value="C:cytosol"/>
    <property type="evidence" value="ECO:0007669"/>
    <property type="project" value="TreeGrafter"/>
</dbReference>
<sequence length="71" mass="8140">MLALRRNVGETIRIADDISIQVLSTNGQEVKLSIRAPAFTTIHREEVYKLIKAEREKASHLDQMVLFQFIS</sequence>
<dbReference type="Proteomes" id="UP000437970">
    <property type="component" value="Unassembled WGS sequence"/>
</dbReference>
<proteinExistence type="predicted"/>
<dbReference type="InterPro" id="IPR036107">
    <property type="entry name" value="CsrA_sf"/>
</dbReference>
<dbReference type="GO" id="GO:0006109">
    <property type="term" value="P:regulation of carbohydrate metabolic process"/>
    <property type="evidence" value="ECO:0007669"/>
    <property type="project" value="InterPro"/>
</dbReference>
<dbReference type="NCBIfam" id="TIGR00202">
    <property type="entry name" value="csrA"/>
    <property type="match status" value="1"/>
</dbReference>
<accession>A0A7X2CE32</accession>
<keyword evidence="3" id="KW-0694">RNA-binding</keyword>
<dbReference type="AlphaFoldDB" id="A0A7X2CE32"/>
<evidence type="ECO:0000256" key="1">
    <source>
        <dbReference type="ARBA" id="ARBA00022490"/>
    </source>
</evidence>
<keyword evidence="2" id="KW-0810">Translation regulation</keyword>
<dbReference type="InterPro" id="IPR003751">
    <property type="entry name" value="CsrA"/>
</dbReference>
<dbReference type="SUPFAM" id="SSF117130">
    <property type="entry name" value="CsrA-like"/>
    <property type="match status" value="1"/>
</dbReference>
<dbReference type="EMBL" id="WIVW01000024">
    <property type="protein sequence ID" value="MQU28070.1"/>
    <property type="molecule type" value="Genomic_DNA"/>
</dbReference>
<evidence type="ECO:0000313" key="5">
    <source>
        <dbReference type="EMBL" id="MQU28070.1"/>
    </source>
</evidence>
<dbReference type="Gene3D" id="2.60.40.4380">
    <property type="entry name" value="Translational regulator CsrA"/>
    <property type="match status" value="1"/>
</dbReference>
<keyword evidence="1" id="KW-0963">Cytoplasm</keyword>
<reference evidence="5 6" key="1">
    <citation type="submission" date="2019-10" db="EMBL/GenBank/DDBJ databases">
        <title>Evaluation of single-gene subtyping targets for Pseudomonas.</title>
        <authorList>
            <person name="Reichler S.J."/>
            <person name="Orsi R.H."/>
            <person name="Wiedmann M."/>
            <person name="Martin N.H."/>
            <person name="Murphy S.I."/>
        </authorList>
    </citation>
    <scope>NUCLEOTIDE SEQUENCE [LARGE SCALE GENOMIC DNA]</scope>
    <source>
        <strain evidence="5 6">FSL R10-1984</strain>
    </source>
</reference>
<evidence type="ECO:0000256" key="4">
    <source>
        <dbReference type="ARBA" id="ARBA00023159"/>
    </source>
</evidence>
<evidence type="ECO:0000313" key="6">
    <source>
        <dbReference type="Proteomes" id="UP000437970"/>
    </source>
</evidence>